<organism evidence="3">
    <name type="scientific">Gongylonema pulchrum</name>
    <dbReference type="NCBI Taxonomy" id="637853"/>
    <lineage>
        <taxon>Eukaryota</taxon>
        <taxon>Metazoa</taxon>
        <taxon>Ecdysozoa</taxon>
        <taxon>Nematoda</taxon>
        <taxon>Chromadorea</taxon>
        <taxon>Rhabditida</taxon>
        <taxon>Spirurina</taxon>
        <taxon>Spiruromorpha</taxon>
        <taxon>Spiruroidea</taxon>
        <taxon>Gongylonematidae</taxon>
        <taxon>Gongylonema</taxon>
    </lineage>
</organism>
<gene>
    <name evidence="1" type="ORF">GPUH_LOCUS17260</name>
</gene>
<dbReference type="AlphaFoldDB" id="A0A183E8G9"/>
<proteinExistence type="predicted"/>
<reference evidence="1 2" key="2">
    <citation type="submission" date="2018-11" db="EMBL/GenBank/DDBJ databases">
        <authorList>
            <consortium name="Pathogen Informatics"/>
        </authorList>
    </citation>
    <scope>NUCLEOTIDE SEQUENCE [LARGE SCALE GENOMIC DNA]</scope>
</reference>
<dbReference type="WBParaSite" id="GPUH_0001728201-mRNA-1">
    <property type="protein sequence ID" value="GPUH_0001728201-mRNA-1"/>
    <property type="gene ID" value="GPUH_0001728201"/>
</dbReference>
<keyword evidence="2" id="KW-1185">Reference proteome</keyword>
<dbReference type="EMBL" id="UYRT01084932">
    <property type="protein sequence ID" value="VDN29477.1"/>
    <property type="molecule type" value="Genomic_DNA"/>
</dbReference>
<sequence length="79" mass="8283">MKLGVAEASRAENFCKKEQIPNGAAFIGSDVARKKMSESGSLGTSSTSSDVATDPFSQLLASVARPIPSSLTGEFFKKN</sequence>
<accession>A0A183E8G9</accession>
<dbReference type="Proteomes" id="UP000271098">
    <property type="component" value="Unassembled WGS sequence"/>
</dbReference>
<name>A0A183E8G9_9BILA</name>
<protein>
    <submittedName>
        <fullName evidence="3">Coatomer subunit delta</fullName>
    </submittedName>
</protein>
<reference evidence="3" key="1">
    <citation type="submission" date="2016-06" db="UniProtKB">
        <authorList>
            <consortium name="WormBaseParasite"/>
        </authorList>
    </citation>
    <scope>IDENTIFICATION</scope>
</reference>
<evidence type="ECO:0000313" key="2">
    <source>
        <dbReference type="Proteomes" id="UP000271098"/>
    </source>
</evidence>
<evidence type="ECO:0000313" key="1">
    <source>
        <dbReference type="EMBL" id="VDN29477.1"/>
    </source>
</evidence>
<evidence type="ECO:0000313" key="3">
    <source>
        <dbReference type="WBParaSite" id="GPUH_0001728201-mRNA-1"/>
    </source>
</evidence>